<reference evidence="2 3" key="1">
    <citation type="submission" date="2019-07" db="EMBL/GenBank/DDBJ databases">
        <title>Paenibacillus ottowii sp. nov. isolated from a fermentation system processing bovine manure.</title>
        <authorList>
            <person name="Velazquez L.F."/>
            <person name="Rajbanshi S."/>
            <person name="Guan S."/>
            <person name="Hinchee M."/>
            <person name="Welsh A."/>
        </authorList>
    </citation>
    <scope>NUCLEOTIDE SEQUENCE [LARGE SCALE GENOMIC DNA]</scope>
    <source>
        <strain evidence="2 3">MS2379</strain>
    </source>
</reference>
<dbReference type="RefSeq" id="WP_063213510.1">
    <property type="nucleotide sequence ID" value="NZ_VIJZ01000002.1"/>
</dbReference>
<feature type="region of interest" description="Disordered" evidence="1">
    <location>
        <begin position="55"/>
        <end position="100"/>
    </location>
</feature>
<dbReference type="EMBL" id="VIJZ01000002">
    <property type="protein sequence ID" value="TQS00311.1"/>
    <property type="molecule type" value="Genomic_DNA"/>
</dbReference>
<name>A0ABY3B841_9BACL</name>
<feature type="compositionally biased region" description="Polar residues" evidence="1">
    <location>
        <begin position="84"/>
        <end position="93"/>
    </location>
</feature>
<proteinExistence type="predicted"/>
<keyword evidence="3" id="KW-1185">Reference proteome</keyword>
<sequence>MKTSSFFLGIVLGAVASSLISRNRNMLGFSMDMGGNKGGNLVQKARTKMMDAAFPGMGDISLNTQNTHRDHEHRSQHEHHSQTDKSAYNTQTAKSKEENMRLIKEFISSSPDVKREVEQILKETHTAVPGL</sequence>
<protein>
    <recommendedName>
        <fullName evidence="4">Sporulation protein</fullName>
    </recommendedName>
</protein>
<evidence type="ECO:0000313" key="3">
    <source>
        <dbReference type="Proteomes" id="UP000319219"/>
    </source>
</evidence>
<dbReference type="Proteomes" id="UP000319219">
    <property type="component" value="Unassembled WGS sequence"/>
</dbReference>
<evidence type="ECO:0000313" key="2">
    <source>
        <dbReference type="EMBL" id="TQS00311.1"/>
    </source>
</evidence>
<organism evidence="2 3">
    <name type="scientific">Paenibacillus ottowii</name>
    <dbReference type="NCBI Taxonomy" id="2315729"/>
    <lineage>
        <taxon>Bacteria</taxon>
        <taxon>Bacillati</taxon>
        <taxon>Bacillota</taxon>
        <taxon>Bacilli</taxon>
        <taxon>Bacillales</taxon>
        <taxon>Paenibacillaceae</taxon>
        <taxon>Paenibacillus</taxon>
    </lineage>
</organism>
<comment type="caution">
    <text evidence="2">The sequence shown here is derived from an EMBL/GenBank/DDBJ whole genome shotgun (WGS) entry which is preliminary data.</text>
</comment>
<feature type="compositionally biased region" description="Basic and acidic residues" evidence="1">
    <location>
        <begin position="67"/>
        <end position="83"/>
    </location>
</feature>
<evidence type="ECO:0000256" key="1">
    <source>
        <dbReference type="SAM" id="MobiDB-lite"/>
    </source>
</evidence>
<evidence type="ECO:0008006" key="4">
    <source>
        <dbReference type="Google" id="ProtNLM"/>
    </source>
</evidence>
<gene>
    <name evidence="2" type="ORF">FKV70_05905</name>
</gene>
<accession>A0ABY3B841</accession>